<dbReference type="KEGG" id="mcee:MCEL_21250"/>
<dbReference type="AlphaFoldDB" id="A0A1X0BJQ1"/>
<reference evidence="1 2" key="1">
    <citation type="journal article" date="2019" name="Emerg. Microbes Infect.">
        <title>Comprehensive subspecies identification of 175 nontuberculous mycobacteria species based on 7547 genomic profiles.</title>
        <authorList>
            <person name="Matsumoto Y."/>
            <person name="Kinjo T."/>
            <person name="Motooka D."/>
            <person name="Nabeya D."/>
            <person name="Jung N."/>
            <person name="Uechi K."/>
            <person name="Horii T."/>
            <person name="Iida T."/>
            <person name="Fujita J."/>
            <person name="Nakamura S."/>
        </authorList>
    </citation>
    <scope>NUCLEOTIDE SEQUENCE [LARGE SCALE GENOMIC DNA]</scope>
    <source>
        <strain evidence="1 2">JCM 18439</strain>
    </source>
</reference>
<name>A0A1X0BJQ1_MYCCF</name>
<keyword evidence="2" id="KW-1185">Reference proteome</keyword>
<sequence>MDVKKVIAQGAVAVVLGGAAMGAVAVPASADPDRHDRDNDEWVDRDWQYRDRDWQWNRWNDHDWDKWWKVNKWRNDDRPPWGWGRPPAVHWRGHPPQWIDYWGYRVHPVWDPGFKAFGFWLFGVFVPVIIL</sequence>
<organism evidence="1 2">
    <name type="scientific">Mycolicibacterium celeriflavum</name>
    <name type="common">Mycobacterium celeriflavum</name>
    <dbReference type="NCBI Taxonomy" id="1249101"/>
    <lineage>
        <taxon>Bacteria</taxon>
        <taxon>Bacillati</taxon>
        <taxon>Actinomycetota</taxon>
        <taxon>Actinomycetes</taxon>
        <taxon>Mycobacteriales</taxon>
        <taxon>Mycobacteriaceae</taxon>
        <taxon>Mycolicibacterium</taxon>
    </lineage>
</organism>
<protein>
    <submittedName>
        <fullName evidence="1">Uncharacterized protein</fullName>
    </submittedName>
</protein>
<accession>A0A1X0BJQ1</accession>
<dbReference type="EMBL" id="AP022591">
    <property type="protein sequence ID" value="BBY43830.1"/>
    <property type="molecule type" value="Genomic_DNA"/>
</dbReference>
<dbReference type="OrthoDB" id="4578563at2"/>
<gene>
    <name evidence="1" type="ORF">MCEL_21250</name>
</gene>
<dbReference type="RefSeq" id="WP_083007289.1">
    <property type="nucleotide sequence ID" value="NZ_AP022591.1"/>
</dbReference>
<evidence type="ECO:0000313" key="1">
    <source>
        <dbReference type="EMBL" id="BBY43830.1"/>
    </source>
</evidence>
<dbReference type="Proteomes" id="UP000466431">
    <property type="component" value="Chromosome"/>
</dbReference>
<evidence type="ECO:0000313" key="2">
    <source>
        <dbReference type="Proteomes" id="UP000466431"/>
    </source>
</evidence>
<proteinExistence type="predicted"/>